<feature type="region of interest" description="Disordered" evidence="1">
    <location>
        <begin position="877"/>
        <end position="902"/>
    </location>
</feature>
<accession>A0A250X5C0</accession>
<feature type="region of interest" description="Disordered" evidence="1">
    <location>
        <begin position="776"/>
        <end position="803"/>
    </location>
</feature>
<comment type="caution">
    <text evidence="2">The sequence shown here is derived from an EMBL/GenBank/DDBJ whole genome shotgun (WGS) entry which is preliminary data.</text>
</comment>
<protein>
    <submittedName>
        <fullName evidence="2">Uncharacterized protein</fullName>
    </submittedName>
</protein>
<feature type="compositionally biased region" description="Low complexity" evidence="1">
    <location>
        <begin position="543"/>
        <end position="556"/>
    </location>
</feature>
<name>A0A250X5C0_9CHLO</name>
<reference evidence="2 3" key="1">
    <citation type="submission" date="2017-08" db="EMBL/GenBank/DDBJ databases">
        <title>Acidophilic green algal genome provides insights into adaptation to an acidic environment.</title>
        <authorList>
            <person name="Hirooka S."/>
            <person name="Hirose Y."/>
            <person name="Kanesaki Y."/>
            <person name="Higuchi S."/>
            <person name="Fujiwara T."/>
            <person name="Onuma R."/>
            <person name="Era A."/>
            <person name="Ohbayashi R."/>
            <person name="Uzuka A."/>
            <person name="Nozaki H."/>
            <person name="Yoshikawa H."/>
            <person name="Miyagishima S.Y."/>
        </authorList>
    </citation>
    <scope>NUCLEOTIDE SEQUENCE [LARGE SCALE GENOMIC DNA]</scope>
    <source>
        <strain evidence="2 3">NIES-2499</strain>
    </source>
</reference>
<feature type="region of interest" description="Disordered" evidence="1">
    <location>
        <begin position="287"/>
        <end position="358"/>
    </location>
</feature>
<dbReference type="EMBL" id="BEGY01000031">
    <property type="protein sequence ID" value="GAX78275.1"/>
    <property type="molecule type" value="Genomic_DNA"/>
</dbReference>
<dbReference type="Proteomes" id="UP000232323">
    <property type="component" value="Unassembled WGS sequence"/>
</dbReference>
<feature type="compositionally biased region" description="Low complexity" evidence="1">
    <location>
        <begin position="783"/>
        <end position="794"/>
    </location>
</feature>
<evidence type="ECO:0000313" key="2">
    <source>
        <dbReference type="EMBL" id="GAX78275.1"/>
    </source>
</evidence>
<feature type="region of interest" description="Disordered" evidence="1">
    <location>
        <begin position="689"/>
        <end position="710"/>
    </location>
</feature>
<feature type="compositionally biased region" description="Polar residues" evidence="1">
    <location>
        <begin position="877"/>
        <end position="890"/>
    </location>
</feature>
<feature type="region of interest" description="Disordered" evidence="1">
    <location>
        <begin position="535"/>
        <end position="556"/>
    </location>
</feature>
<dbReference type="AlphaFoldDB" id="A0A250X5C0"/>
<feature type="compositionally biased region" description="Polar residues" evidence="1">
    <location>
        <begin position="287"/>
        <end position="303"/>
    </location>
</feature>
<keyword evidence="3" id="KW-1185">Reference proteome</keyword>
<sequence>MHPLFQSWLNTQLQIGAKRVREAWQSAENDAEIDGAVAQNYRLHTGSDPGSAGKPLDAVETPGSVRYDGYKQSFESSLLTPAFQETITTSRNAHNEQIGPNEAIFSGKHNSSQPPADSQCNLPTSHLGHCPPHALSSSTAQCQPPGPFGMSQTEFQHCNVPSAWSPLQDMDWSHFLTEKQRQRLDSWVKASASHRAQTLLEKSLGSSNTASGHGDSADADGVFKGDDSVGFSQQFKLVTCVDLADACRRHSYWNQTRRSPAATPNLNVPIPLFRRDLHTATECRILTNTHQPHRPQQLTNTPLPQDHQPHRPQQLTNKPLPQDHQPHRPQQLTNKPLPQDRQPHRPQQLTNKPLPQDDSVASFNAWLMEKENQVLMDPGDSSLSHFYDSSPDPLISHLQGRTPHDAKGCNRKGDPLFTTNPPPGAYARPCPTATSAPTSSTDSLLTGPQILLHEDTLKYLALLAYKLANYDFMPAVTDYAAGHNALSQDSGTPTLSNLISHMSGKRNNAVTAIPFWHLPFKVVHVPPPLQLSGGGGLEDVTVSHASETSPATTSPPTASSMILVGSVIMSIGSSSSSNNGGPVASSRDQLHQHNVSWQRRQLWREQCSHRLKDQLLSHMKSRFIDKISFEGSKSAGPNTTASCKEVENIIKDMTVLAGNNGCQAACEWWNMGGHVIGLMRGAPDAVPDSEVMDDGAAGGGTGEAAGPYSLYEEAGSGSEFQPLLPASSSVLVVPVRCTAASSQQQKDMSSGSRAHVRSLAGPPDLAALWIASMFPRQQQQQHPSPANNSSTSPPILNAPTPSPSIHQVMVDVKSSKVMGVMSLDALTAWRLAAEQGLKFNQACDTVAAVLHLMALLPCGDYILEAVQGSSCTESRQNTAVSSAAPGSTNIQKHHPGLPRAGLSKGPTNISAGISMNAVAPDTDFHTAGISMNAVAPDTDFHTAGISMNAVAPDTDFHTADMSNRCPIAGSHHDQQPRVAGLLAGSTPHSNFPKLLVWSGGARTALHNYAMNASRSLSENFTGGGVGCKNAADMKPSTSSKAGLSEDAINIFDLKSFLQL</sequence>
<evidence type="ECO:0000256" key="1">
    <source>
        <dbReference type="SAM" id="MobiDB-lite"/>
    </source>
</evidence>
<proteinExistence type="predicted"/>
<gene>
    <name evidence="2" type="ORF">CEUSTIGMA_g5717.t1</name>
</gene>
<evidence type="ECO:0000313" key="3">
    <source>
        <dbReference type="Proteomes" id="UP000232323"/>
    </source>
</evidence>
<organism evidence="2 3">
    <name type="scientific">Chlamydomonas eustigma</name>
    <dbReference type="NCBI Taxonomy" id="1157962"/>
    <lineage>
        <taxon>Eukaryota</taxon>
        <taxon>Viridiplantae</taxon>
        <taxon>Chlorophyta</taxon>
        <taxon>core chlorophytes</taxon>
        <taxon>Chlorophyceae</taxon>
        <taxon>CS clade</taxon>
        <taxon>Chlamydomonadales</taxon>
        <taxon>Chlamydomonadaceae</taxon>
        <taxon>Chlamydomonas</taxon>
    </lineage>
</organism>